<keyword evidence="10 14" id="KW-0238">DNA-binding</keyword>
<evidence type="ECO:0000256" key="1">
    <source>
        <dbReference type="ARBA" id="ARBA00022722"/>
    </source>
</evidence>
<comment type="subunit">
    <text evidence="13 14">Homodimer, forms a heterotetramer with a Cas2 homodimer.</text>
</comment>
<evidence type="ECO:0000256" key="12">
    <source>
        <dbReference type="ARBA" id="ARBA00033996"/>
    </source>
</evidence>
<feature type="binding site" evidence="14">
    <location>
        <position position="444"/>
    </location>
    <ligand>
        <name>Mn(2+)</name>
        <dbReference type="ChEBI" id="CHEBI:29035"/>
    </ligand>
</feature>
<evidence type="ECO:0000256" key="6">
    <source>
        <dbReference type="ARBA" id="ARBA00022842"/>
    </source>
</evidence>
<dbReference type="InterPro" id="IPR042206">
    <property type="entry name" value="CRISPR-assoc_Cas1_C"/>
</dbReference>
<dbReference type="GO" id="GO:0003677">
    <property type="term" value="F:DNA binding"/>
    <property type="evidence" value="ECO:0007669"/>
    <property type="project" value="UniProtKB-KW"/>
</dbReference>
<evidence type="ECO:0000256" key="11">
    <source>
        <dbReference type="ARBA" id="ARBA00023211"/>
    </source>
</evidence>
<evidence type="ECO:0000256" key="13">
    <source>
        <dbReference type="ARBA" id="ARBA00038592"/>
    </source>
</evidence>
<dbReference type="GO" id="GO:0043571">
    <property type="term" value="P:maintenance of CRISPR repeat elements"/>
    <property type="evidence" value="ECO:0007669"/>
    <property type="project" value="UniProtKB-UniRule"/>
</dbReference>
<dbReference type="InterPro" id="IPR050646">
    <property type="entry name" value="Cas1"/>
</dbReference>
<organism evidence="17 18">
    <name type="scientific">Fimbriiglobus ruber</name>
    <dbReference type="NCBI Taxonomy" id="1908690"/>
    <lineage>
        <taxon>Bacteria</taxon>
        <taxon>Pseudomonadati</taxon>
        <taxon>Planctomycetota</taxon>
        <taxon>Planctomycetia</taxon>
        <taxon>Gemmatales</taxon>
        <taxon>Gemmataceae</taxon>
        <taxon>Fimbriiglobus</taxon>
    </lineage>
</organism>
<dbReference type="InterPro" id="IPR011604">
    <property type="entry name" value="PDDEXK-like_dom_sf"/>
</dbReference>
<dbReference type="PANTHER" id="PTHR34353">
    <property type="entry name" value="CRISPR-ASSOCIATED ENDONUCLEASE CAS1 1"/>
    <property type="match status" value="1"/>
</dbReference>
<evidence type="ECO:0000259" key="16">
    <source>
        <dbReference type="Pfam" id="PF01930"/>
    </source>
</evidence>
<dbReference type="GO" id="GO:0004527">
    <property type="term" value="F:exonuclease activity"/>
    <property type="evidence" value="ECO:0007669"/>
    <property type="project" value="UniProtKB-KW"/>
</dbReference>
<comment type="cofactor">
    <cofactor evidence="14">
        <name>Mg(2+)</name>
        <dbReference type="ChEBI" id="CHEBI:18420"/>
    </cofactor>
    <cofactor evidence="14">
        <name>Mn(2+)</name>
        <dbReference type="ChEBI" id="CHEBI:29035"/>
    </cofactor>
</comment>
<reference evidence="18" key="1">
    <citation type="submission" date="2017-06" db="EMBL/GenBank/DDBJ databases">
        <title>Genome analysis of Fimbriiglobus ruber SP5, the first member of the order Planctomycetales with confirmed chitinolytic capability.</title>
        <authorList>
            <person name="Ravin N.V."/>
            <person name="Rakitin A.L."/>
            <person name="Ivanova A.A."/>
            <person name="Beletsky A.V."/>
            <person name="Kulichevskaya I.S."/>
            <person name="Mardanov A.V."/>
            <person name="Dedysh S.N."/>
        </authorList>
    </citation>
    <scope>NUCLEOTIDE SEQUENCE [LARGE SCALE GENOMIC DNA]</scope>
    <source>
        <strain evidence="18">SP5</strain>
    </source>
</reference>
<keyword evidence="6 14" id="KW-0460">Magnesium</keyword>
<gene>
    <name evidence="14" type="primary">cas1</name>
    <name evidence="17" type="ORF">FRUB_10176</name>
</gene>
<keyword evidence="5" id="KW-0269">Exonuclease</keyword>
<dbReference type="Proteomes" id="UP000214646">
    <property type="component" value="Unassembled WGS sequence"/>
</dbReference>
<feature type="binding site" evidence="14">
    <location>
        <position position="375"/>
    </location>
    <ligand>
        <name>Mn(2+)</name>
        <dbReference type="ChEBI" id="CHEBI:29035"/>
    </ligand>
</feature>
<comment type="catalytic activity">
    <reaction evidence="12">
        <text>exonucleolytic cleavage in the 5'- to 3'-direction to yield nucleoside 3'-phosphates.</text>
        <dbReference type="EC" id="3.1.12.1"/>
    </reaction>
</comment>
<dbReference type="Pfam" id="PF01867">
    <property type="entry name" value="Cas_Cas1"/>
    <property type="match status" value="1"/>
</dbReference>
<comment type="function">
    <text evidence="14">CRISPR (clustered regularly interspaced short palindromic repeat), is an adaptive immune system that provides protection against mobile genetic elements (viruses, transposable elements and conjugative plasmids). CRISPR clusters contain spacers, sequences complementary to antecedent mobile elements, and target invading nucleic acids. CRISPR clusters are transcribed and processed into CRISPR RNA (crRNA). Acts as a dsDNA endonuclease. Involved in the integration of spacer DNA into the CRISPR cassette.</text>
</comment>
<keyword evidence="9 14" id="KW-0051">Antiviral defense</keyword>
<dbReference type="OrthoDB" id="9803119at2"/>
<dbReference type="EC" id="3.1.-.-" evidence="14"/>
<evidence type="ECO:0000256" key="8">
    <source>
        <dbReference type="ARBA" id="ARBA00023014"/>
    </source>
</evidence>
<dbReference type="EMBL" id="NIDE01000020">
    <property type="protein sequence ID" value="OWK34205.1"/>
    <property type="molecule type" value="Genomic_DNA"/>
</dbReference>
<dbReference type="GO" id="GO:0051607">
    <property type="term" value="P:defense response to virus"/>
    <property type="evidence" value="ECO:0007669"/>
    <property type="project" value="UniProtKB-UniRule"/>
</dbReference>
<dbReference type="AlphaFoldDB" id="A0A225DCT3"/>
<dbReference type="RefSeq" id="WP_088260508.1">
    <property type="nucleotide sequence ID" value="NZ_NIDE01000020.1"/>
</dbReference>
<keyword evidence="11 14" id="KW-0464">Manganese</keyword>
<feature type="binding site" evidence="14">
    <location>
        <position position="459"/>
    </location>
    <ligand>
        <name>Mn(2+)</name>
        <dbReference type="ChEBI" id="CHEBI:29035"/>
    </ligand>
</feature>
<evidence type="ECO:0000256" key="15">
    <source>
        <dbReference type="SAM" id="MobiDB-lite"/>
    </source>
</evidence>
<evidence type="ECO:0000256" key="3">
    <source>
        <dbReference type="ARBA" id="ARBA00022759"/>
    </source>
</evidence>
<dbReference type="Gene3D" id="1.20.120.920">
    <property type="entry name" value="CRISPR-associated endonuclease Cas1, C-terminal domain"/>
    <property type="match status" value="1"/>
</dbReference>
<evidence type="ECO:0000256" key="7">
    <source>
        <dbReference type="ARBA" id="ARBA00023004"/>
    </source>
</evidence>
<keyword evidence="8" id="KW-0411">Iron-sulfur</keyword>
<protein>
    <recommendedName>
        <fullName evidence="14">CRISPR-associated endonuclease Cas1</fullName>
        <ecNumber evidence="14">3.1.-.-</ecNumber>
    </recommendedName>
</protein>
<dbReference type="InterPro" id="IPR002729">
    <property type="entry name" value="CRISPR-assoc_Cas1"/>
</dbReference>
<feature type="domain" description="DUF83" evidence="16">
    <location>
        <begin position="17"/>
        <end position="193"/>
    </location>
</feature>
<dbReference type="Gene3D" id="3.90.320.10">
    <property type="match status" value="1"/>
</dbReference>
<dbReference type="InterPro" id="IPR022765">
    <property type="entry name" value="Dna2/Cas4_DUF83"/>
</dbReference>
<evidence type="ECO:0000313" key="18">
    <source>
        <dbReference type="Proteomes" id="UP000214646"/>
    </source>
</evidence>
<dbReference type="Gene3D" id="3.100.10.20">
    <property type="entry name" value="CRISPR-associated endonuclease Cas1, N-terminal domain"/>
    <property type="match status" value="1"/>
</dbReference>
<keyword evidence="4 14" id="KW-0378">Hydrolase</keyword>
<keyword evidence="2 14" id="KW-0479">Metal-binding</keyword>
<dbReference type="GO" id="GO:0004520">
    <property type="term" value="F:DNA endonuclease activity"/>
    <property type="evidence" value="ECO:0007669"/>
    <property type="project" value="InterPro"/>
</dbReference>
<dbReference type="NCBIfam" id="TIGR03983">
    <property type="entry name" value="cas1_MYXAN"/>
    <property type="match status" value="1"/>
</dbReference>
<dbReference type="GO" id="GO:0051536">
    <property type="term" value="F:iron-sulfur cluster binding"/>
    <property type="evidence" value="ECO:0007669"/>
    <property type="project" value="UniProtKB-KW"/>
</dbReference>
<dbReference type="NCBIfam" id="TIGR00287">
    <property type="entry name" value="cas1"/>
    <property type="match status" value="1"/>
</dbReference>
<dbReference type="HAMAP" id="MF_01470">
    <property type="entry name" value="Cas1"/>
    <property type="match status" value="1"/>
</dbReference>
<dbReference type="InterPro" id="IPR042211">
    <property type="entry name" value="CRISPR-assoc_Cas1_N"/>
</dbReference>
<sequence length="553" mass="61592">MLPLPVLGSHRPPVRVMALHALAYCRRLFYLEEVEEIRVADHRVFAGRQLHAALEADEEGETVALELASETLGLLGKVDCVRRRDGSYLPYEHKRGKPGRAADDTPQVWPSDRLQLVAYAVLLEEAFGQPIPEGRVRYHAANVTVRVPVDDRARADLTAAIADARRLRETLDRPPITDNPRLCEKCSLAPVCLPEEVRQDREPEREPVRLFPPDRDGTTLHVVAQGTQVGISADTLVLRPREGPESKHPARSVDTVLLHGFSQITTQAVRKCVEHGIGVHWLSVSGHHTASLVPTAGQVQRRVRQYQALADDATCLRLAKQLAAAKVEGQYRYLMRASRGDDEARGEIQTSLNGIQPLLGRIPDAADRDSLRGLEGAAAVHYFAALRTLLGPQVPDELRADSRSRRPPQDRFNALLSYGYGLLHTAVMRAVLASGLEPALGFFHTPRSAAYPLVLDLMELFRVTLCDMPVVGSLNRGQWDPAADFTVTRAKVWLSDAGRKKTIGLFEGRLQETWKHPVLNYSLSYARTIELEARFLEKEWTGEPGLFARSRLR</sequence>
<evidence type="ECO:0000313" key="17">
    <source>
        <dbReference type="EMBL" id="OWK34205.1"/>
    </source>
</evidence>
<evidence type="ECO:0000256" key="9">
    <source>
        <dbReference type="ARBA" id="ARBA00023118"/>
    </source>
</evidence>
<dbReference type="CDD" id="cd09634">
    <property type="entry name" value="Cas1_I-II-III"/>
    <property type="match status" value="1"/>
</dbReference>
<keyword evidence="1 14" id="KW-0540">Nuclease</keyword>
<dbReference type="GO" id="GO:0046872">
    <property type="term" value="F:metal ion binding"/>
    <property type="evidence" value="ECO:0007669"/>
    <property type="project" value="UniProtKB-UniRule"/>
</dbReference>
<proteinExistence type="inferred from homology"/>
<name>A0A225DCT3_9BACT</name>
<dbReference type="InterPro" id="IPR013343">
    <property type="entry name" value="CRISPR-assoc_prot_Cas4"/>
</dbReference>
<dbReference type="NCBIfam" id="TIGR00372">
    <property type="entry name" value="cas4"/>
    <property type="match status" value="1"/>
</dbReference>
<evidence type="ECO:0000256" key="5">
    <source>
        <dbReference type="ARBA" id="ARBA00022839"/>
    </source>
</evidence>
<evidence type="ECO:0000256" key="4">
    <source>
        <dbReference type="ARBA" id="ARBA00022801"/>
    </source>
</evidence>
<feature type="region of interest" description="Disordered" evidence="15">
    <location>
        <begin position="198"/>
        <end position="217"/>
    </location>
</feature>
<keyword evidence="7" id="KW-0408">Iron</keyword>
<evidence type="ECO:0000256" key="2">
    <source>
        <dbReference type="ARBA" id="ARBA00022723"/>
    </source>
</evidence>
<comment type="caution">
    <text evidence="17">The sequence shown here is derived from an EMBL/GenBank/DDBJ whole genome shotgun (WGS) entry which is preliminary data.</text>
</comment>
<evidence type="ECO:0000256" key="10">
    <source>
        <dbReference type="ARBA" id="ARBA00023125"/>
    </source>
</evidence>
<keyword evidence="3 14" id="KW-0255">Endonuclease</keyword>
<keyword evidence="18" id="KW-1185">Reference proteome</keyword>
<comment type="similarity">
    <text evidence="14">Belongs to the CRISPR-associated endonuclease Cas1 family.</text>
</comment>
<accession>A0A225DCT3</accession>
<dbReference type="Pfam" id="PF01930">
    <property type="entry name" value="Cas_Cas4"/>
    <property type="match status" value="1"/>
</dbReference>
<evidence type="ECO:0000256" key="14">
    <source>
        <dbReference type="HAMAP-Rule" id="MF_01470"/>
    </source>
</evidence>
<dbReference type="InterPro" id="IPR023844">
    <property type="entry name" value="CRISPR-assoc_Cas1_MYXAN"/>
</dbReference>
<dbReference type="PANTHER" id="PTHR34353:SF2">
    <property type="entry name" value="CRISPR-ASSOCIATED ENDONUCLEASE CAS1 1"/>
    <property type="match status" value="1"/>
</dbReference>